<reference evidence="1" key="1">
    <citation type="journal article" date="2021" name="PeerJ">
        <title>Extensive microbial diversity within the chicken gut microbiome revealed by metagenomics and culture.</title>
        <authorList>
            <person name="Gilroy R."/>
            <person name="Ravi A."/>
            <person name="Getino M."/>
            <person name="Pursley I."/>
            <person name="Horton D.L."/>
            <person name="Alikhan N.F."/>
            <person name="Baker D."/>
            <person name="Gharbi K."/>
            <person name="Hall N."/>
            <person name="Watson M."/>
            <person name="Adriaenssens E.M."/>
            <person name="Foster-Nyarko E."/>
            <person name="Jarju S."/>
            <person name="Secka A."/>
            <person name="Antonio M."/>
            <person name="Oren A."/>
            <person name="Chaudhuri R.R."/>
            <person name="La Ragione R."/>
            <person name="Hildebrand F."/>
            <person name="Pallen M.J."/>
        </authorList>
    </citation>
    <scope>NUCLEOTIDE SEQUENCE</scope>
    <source>
        <strain evidence="1">ChiHjej12B11-24981</strain>
    </source>
</reference>
<reference evidence="1" key="2">
    <citation type="submission" date="2021-04" db="EMBL/GenBank/DDBJ databases">
        <authorList>
            <person name="Gilroy R."/>
        </authorList>
    </citation>
    <scope>NUCLEOTIDE SEQUENCE</scope>
    <source>
        <strain evidence="1">ChiHjej12B11-24981</strain>
    </source>
</reference>
<organism evidence="1 2">
    <name type="scientific">Candidatus Bacteroides merdipullorum</name>
    <dbReference type="NCBI Taxonomy" id="2838474"/>
    <lineage>
        <taxon>Bacteria</taxon>
        <taxon>Pseudomonadati</taxon>
        <taxon>Bacteroidota</taxon>
        <taxon>Bacteroidia</taxon>
        <taxon>Bacteroidales</taxon>
        <taxon>Bacteroidaceae</taxon>
        <taxon>Bacteroides</taxon>
    </lineage>
</organism>
<dbReference type="Proteomes" id="UP000824023">
    <property type="component" value="Unassembled WGS sequence"/>
</dbReference>
<dbReference type="InterPro" id="IPR008792">
    <property type="entry name" value="PQQD"/>
</dbReference>
<evidence type="ECO:0000313" key="1">
    <source>
        <dbReference type="EMBL" id="HIZ01341.1"/>
    </source>
</evidence>
<accession>A0A9D2CWF6</accession>
<dbReference type="AlphaFoldDB" id="A0A9D2CWF6"/>
<dbReference type="InterPro" id="IPR041881">
    <property type="entry name" value="PqqD_sf"/>
</dbReference>
<proteinExistence type="predicted"/>
<dbReference type="EMBL" id="DXCK01000055">
    <property type="protein sequence ID" value="HIZ01341.1"/>
    <property type="molecule type" value="Genomic_DNA"/>
</dbReference>
<dbReference type="Pfam" id="PF05402">
    <property type="entry name" value="PqqD"/>
    <property type="match status" value="1"/>
</dbReference>
<protein>
    <submittedName>
        <fullName evidence="1">PqqD family protein</fullName>
    </submittedName>
</protein>
<dbReference type="Gene3D" id="1.10.10.1150">
    <property type="entry name" value="Coenzyme PQQ synthesis protein D (PqqD)"/>
    <property type="match status" value="1"/>
</dbReference>
<evidence type="ECO:0000313" key="2">
    <source>
        <dbReference type="Proteomes" id="UP000824023"/>
    </source>
</evidence>
<sequence length="116" mass="13480">MSRLPKYNLLDAVPVRSTHVVTEWEDECAVLAYPRFKRAWVRRFFLPKGMSPFIRVRLEEHGTAVWNLIDGRRRVSEIVLLLSEHFGGETGYASRVTTYLMQLQRDGFIRLLASPS</sequence>
<gene>
    <name evidence="1" type="ORF">H9819_03690</name>
</gene>
<comment type="caution">
    <text evidence="1">The sequence shown here is derived from an EMBL/GenBank/DDBJ whole genome shotgun (WGS) entry which is preliminary data.</text>
</comment>
<name>A0A9D2CWF6_9BACE</name>